<dbReference type="eggNOG" id="KOG1840">
    <property type="taxonomic scope" value="Eukaryota"/>
</dbReference>
<dbReference type="AlphaFoldDB" id="W9YRA2"/>
<protein>
    <submittedName>
        <fullName evidence="1">Uncharacterized protein</fullName>
    </submittedName>
</protein>
<accession>W9YRA2</accession>
<dbReference type="Proteomes" id="UP000019478">
    <property type="component" value="Unassembled WGS sequence"/>
</dbReference>
<dbReference type="Pfam" id="PF13374">
    <property type="entry name" value="TPR_10"/>
    <property type="match status" value="2"/>
</dbReference>
<dbReference type="HOGENOM" id="CLU_000288_125_12_1"/>
<dbReference type="RefSeq" id="XP_007728686.1">
    <property type="nucleotide sequence ID" value="XM_007730496.1"/>
</dbReference>
<dbReference type="PANTHER" id="PTHR46082">
    <property type="entry name" value="ATP/GTP-BINDING PROTEIN-RELATED"/>
    <property type="match status" value="1"/>
</dbReference>
<dbReference type="GeneID" id="19164486"/>
<proteinExistence type="predicted"/>
<organism evidence="1 2">
    <name type="scientific">Capronia epimyces CBS 606.96</name>
    <dbReference type="NCBI Taxonomy" id="1182542"/>
    <lineage>
        <taxon>Eukaryota</taxon>
        <taxon>Fungi</taxon>
        <taxon>Dikarya</taxon>
        <taxon>Ascomycota</taxon>
        <taxon>Pezizomycotina</taxon>
        <taxon>Eurotiomycetes</taxon>
        <taxon>Chaetothyriomycetidae</taxon>
        <taxon>Chaetothyriales</taxon>
        <taxon>Herpotrichiellaceae</taxon>
        <taxon>Capronia</taxon>
    </lineage>
</organism>
<name>W9YRA2_9EURO</name>
<dbReference type="OrthoDB" id="4120698at2759"/>
<dbReference type="STRING" id="1182542.W9YRA2"/>
<dbReference type="SUPFAM" id="SSF48452">
    <property type="entry name" value="TPR-like"/>
    <property type="match status" value="1"/>
</dbReference>
<comment type="caution">
    <text evidence="1">The sequence shown here is derived from an EMBL/GenBank/DDBJ whole genome shotgun (WGS) entry which is preliminary data.</text>
</comment>
<sequence>MPLAITQAAAYINQRTPRVTISTYLEALKKSDDERGKLLQKDIRDPRRDGKASNSIMATWYISFEHIRRDRDSAARLLALMSLFDREGIPDYLLHDNYREDGERLDDFEEDIAMLRKFHLVDIGRDNIGRDNRLFDMHRLVQFSTKKWLEQHHELERWQCRYIEVLSEAFPTGKYGSWQTCQALFPHVEIMAGYQVEDEKSRQHFASVLDRGVWYGSETGRYGVAEKMARMSLQVREEGLGRDHIRSLNSVGNLARVLQEQGRYDEAEELNRRALAGCEKTLAMDHPNTLMSMENLAVVLQRQGKFDQAEELNRRALAEMEKVLGMDHPNTLNSVSNLAYILDLRQERDKALELYGRAVNGFMKVLGPAHPKTLDCQRNRSSLISRMSTS</sequence>
<dbReference type="EMBL" id="AMGY01000001">
    <property type="protein sequence ID" value="EXJ91796.1"/>
    <property type="molecule type" value="Genomic_DNA"/>
</dbReference>
<keyword evidence="2" id="KW-1185">Reference proteome</keyword>
<reference evidence="1 2" key="1">
    <citation type="submission" date="2013-03" db="EMBL/GenBank/DDBJ databases">
        <title>The Genome Sequence of Capronia epimyces CBS 606.96.</title>
        <authorList>
            <consortium name="The Broad Institute Genomics Platform"/>
            <person name="Cuomo C."/>
            <person name="de Hoog S."/>
            <person name="Gorbushina A."/>
            <person name="Walker B."/>
            <person name="Young S.K."/>
            <person name="Zeng Q."/>
            <person name="Gargeya S."/>
            <person name="Fitzgerald M."/>
            <person name="Haas B."/>
            <person name="Abouelleil A."/>
            <person name="Allen A.W."/>
            <person name="Alvarado L."/>
            <person name="Arachchi H.M."/>
            <person name="Berlin A.M."/>
            <person name="Chapman S.B."/>
            <person name="Gainer-Dewar J."/>
            <person name="Goldberg J."/>
            <person name="Griggs A."/>
            <person name="Gujja S."/>
            <person name="Hansen M."/>
            <person name="Howarth C."/>
            <person name="Imamovic A."/>
            <person name="Ireland A."/>
            <person name="Larimer J."/>
            <person name="McCowan C."/>
            <person name="Murphy C."/>
            <person name="Pearson M."/>
            <person name="Poon T.W."/>
            <person name="Priest M."/>
            <person name="Roberts A."/>
            <person name="Saif S."/>
            <person name="Shea T."/>
            <person name="Sisk P."/>
            <person name="Sykes S."/>
            <person name="Wortman J."/>
            <person name="Nusbaum C."/>
            <person name="Birren B."/>
        </authorList>
    </citation>
    <scope>NUCLEOTIDE SEQUENCE [LARGE SCALE GENOMIC DNA]</scope>
    <source>
        <strain evidence="1 2">CBS 606.96</strain>
    </source>
</reference>
<evidence type="ECO:0000313" key="2">
    <source>
        <dbReference type="Proteomes" id="UP000019478"/>
    </source>
</evidence>
<dbReference type="InterPro" id="IPR011990">
    <property type="entry name" value="TPR-like_helical_dom_sf"/>
</dbReference>
<dbReference type="Pfam" id="PF13424">
    <property type="entry name" value="TPR_12"/>
    <property type="match status" value="1"/>
</dbReference>
<dbReference type="InterPro" id="IPR053137">
    <property type="entry name" value="NLR-like"/>
</dbReference>
<dbReference type="PANTHER" id="PTHR46082:SF6">
    <property type="entry name" value="AAA+ ATPASE DOMAIN-CONTAINING PROTEIN-RELATED"/>
    <property type="match status" value="1"/>
</dbReference>
<dbReference type="Gene3D" id="1.25.40.10">
    <property type="entry name" value="Tetratricopeptide repeat domain"/>
    <property type="match status" value="1"/>
</dbReference>
<gene>
    <name evidence="1" type="ORF">A1O3_00346</name>
</gene>
<evidence type="ECO:0000313" key="1">
    <source>
        <dbReference type="EMBL" id="EXJ91796.1"/>
    </source>
</evidence>